<dbReference type="EMBL" id="QRDT01000011">
    <property type="protein sequence ID" value="RED33188.1"/>
    <property type="molecule type" value="Genomic_DNA"/>
</dbReference>
<dbReference type="Proteomes" id="UP000252631">
    <property type="component" value="Unassembled WGS sequence"/>
</dbReference>
<dbReference type="Gene3D" id="3.40.50.720">
    <property type="entry name" value="NAD(P)-binding Rossmann-like Domain"/>
    <property type="match status" value="1"/>
</dbReference>
<sequence length="247" mass="25376">MIDAAIDRQSAAAIVFGGSRGIGAAIAQQLADDGFAVALTYLGNADKAEAVSNSIRTGGGRAIAVRADSRDPAEVRHAVEAASRELGPLDVVVVNAGALRIAPLRTFPREDFDLLVDINIRGVFLAIQASMQVLRDGGRIITIGSNGAVRAGSPEGGVYAMTKAAVASLVQSLALELAPRGITVNNVQPGPIETDMTAGMIAGLVNRIPLRRIGKPCEIAALVSYLASSDAGYMTGANLTIDGGMVL</sequence>
<reference evidence="3 4" key="1">
    <citation type="submission" date="2017-08" db="EMBL/GenBank/DDBJ databases">
        <authorList>
            <person name="de Groot N.N."/>
        </authorList>
    </citation>
    <scope>NUCLEOTIDE SEQUENCE [LARGE SCALE GENOMIC DNA]</scope>
    <source>
        <strain evidence="3 4">JA575</strain>
    </source>
</reference>
<dbReference type="EMBL" id="UFQQ01000011">
    <property type="protein sequence ID" value="SSW91264.1"/>
    <property type="molecule type" value="Genomic_DNA"/>
</dbReference>
<comment type="similarity">
    <text evidence="1">Belongs to the short-chain dehydrogenases/reductases (SDR) family.</text>
</comment>
<dbReference type="InterPro" id="IPR036291">
    <property type="entry name" value="NAD(P)-bd_dom_sf"/>
</dbReference>
<reference evidence="2 5" key="2">
    <citation type="submission" date="2018-07" db="EMBL/GenBank/DDBJ databases">
        <title>Genomic Encyclopedia of Archaeal and Bacterial Type Strains, Phase II (KMG-II): from individual species to whole genera.</title>
        <authorList>
            <person name="Goeker M."/>
        </authorList>
    </citation>
    <scope>NUCLEOTIDE SEQUENCE [LARGE SCALE GENOMIC DNA]</scope>
    <source>
        <strain evidence="2 5">JA575</strain>
    </source>
</reference>
<dbReference type="GO" id="GO:0032787">
    <property type="term" value="P:monocarboxylic acid metabolic process"/>
    <property type="evidence" value="ECO:0007669"/>
    <property type="project" value="UniProtKB-ARBA"/>
</dbReference>
<dbReference type="FunFam" id="3.40.50.720:FF:000084">
    <property type="entry name" value="Short-chain dehydrogenase reductase"/>
    <property type="match status" value="1"/>
</dbReference>
<evidence type="ECO:0000256" key="1">
    <source>
        <dbReference type="ARBA" id="ARBA00006484"/>
    </source>
</evidence>
<dbReference type="Proteomes" id="UP000256343">
    <property type="component" value="Unassembled WGS sequence"/>
</dbReference>
<dbReference type="RefSeq" id="WP_181902404.1">
    <property type="nucleotide sequence ID" value="NZ_QRDT01000011.1"/>
</dbReference>
<keyword evidence="5" id="KW-1185">Reference proteome</keyword>
<dbReference type="PANTHER" id="PTHR42879">
    <property type="entry name" value="3-OXOACYL-(ACYL-CARRIER-PROTEIN) REDUCTASE"/>
    <property type="match status" value="1"/>
</dbReference>
<accession>A0A336JUD9</accession>
<dbReference type="PRINTS" id="PR00080">
    <property type="entry name" value="SDRFAMILY"/>
</dbReference>
<evidence type="ECO:0000313" key="5">
    <source>
        <dbReference type="Proteomes" id="UP000256343"/>
    </source>
</evidence>
<dbReference type="SUPFAM" id="SSF51735">
    <property type="entry name" value="NAD(P)-binding Rossmann-fold domains"/>
    <property type="match status" value="1"/>
</dbReference>
<dbReference type="InterPro" id="IPR002347">
    <property type="entry name" value="SDR_fam"/>
</dbReference>
<dbReference type="InterPro" id="IPR020904">
    <property type="entry name" value="Sc_DH/Rdtase_CS"/>
</dbReference>
<dbReference type="PROSITE" id="PS00061">
    <property type="entry name" value="ADH_SHORT"/>
    <property type="match status" value="1"/>
</dbReference>
<organism evidence="3 4">
    <name type="scientific">Rhodopseudomonas pentothenatexigens</name>
    <dbReference type="NCBI Taxonomy" id="999699"/>
    <lineage>
        <taxon>Bacteria</taxon>
        <taxon>Pseudomonadati</taxon>
        <taxon>Pseudomonadota</taxon>
        <taxon>Alphaproteobacteria</taxon>
        <taxon>Hyphomicrobiales</taxon>
        <taxon>Nitrobacteraceae</taxon>
        <taxon>Rhodopseudomonas</taxon>
    </lineage>
</organism>
<dbReference type="PANTHER" id="PTHR42879:SF2">
    <property type="entry name" value="3-OXOACYL-[ACYL-CARRIER-PROTEIN] REDUCTASE FABG"/>
    <property type="match status" value="1"/>
</dbReference>
<evidence type="ECO:0000313" key="3">
    <source>
        <dbReference type="EMBL" id="SSW91264.1"/>
    </source>
</evidence>
<dbReference type="Pfam" id="PF13561">
    <property type="entry name" value="adh_short_C2"/>
    <property type="match status" value="1"/>
</dbReference>
<dbReference type="InterPro" id="IPR050259">
    <property type="entry name" value="SDR"/>
</dbReference>
<proteinExistence type="inferred from homology"/>
<gene>
    <name evidence="2" type="ORF">BJ125_11125</name>
    <name evidence="3" type="ORF">SAMN05892882_11125</name>
</gene>
<dbReference type="PRINTS" id="PR00081">
    <property type="entry name" value="GDHRDH"/>
</dbReference>
<protein>
    <submittedName>
        <fullName evidence="3">3-oxoacyl-[acyl-carrier protein] reductase</fullName>
    </submittedName>
</protein>
<evidence type="ECO:0000313" key="2">
    <source>
        <dbReference type="EMBL" id="RED33188.1"/>
    </source>
</evidence>
<dbReference type="AlphaFoldDB" id="A0A336JUD9"/>
<name>A0A336JUD9_9BRAD</name>
<evidence type="ECO:0000313" key="4">
    <source>
        <dbReference type="Proteomes" id="UP000252631"/>
    </source>
</evidence>